<dbReference type="Proteomes" id="UP000268727">
    <property type="component" value="Unassembled WGS sequence"/>
</dbReference>
<keyword evidence="8" id="KW-0902">Two-component regulatory system</keyword>
<organism evidence="13 14">
    <name type="scientific">Saccharothrix texasensis</name>
    <dbReference type="NCBI Taxonomy" id="103734"/>
    <lineage>
        <taxon>Bacteria</taxon>
        <taxon>Bacillati</taxon>
        <taxon>Actinomycetota</taxon>
        <taxon>Actinomycetes</taxon>
        <taxon>Pseudonocardiales</taxon>
        <taxon>Pseudonocardiaceae</taxon>
        <taxon>Saccharothrix</taxon>
    </lineage>
</organism>
<dbReference type="InterPro" id="IPR036890">
    <property type="entry name" value="HATPase_C_sf"/>
</dbReference>
<dbReference type="AlphaFoldDB" id="A0A3N1HJI8"/>
<evidence type="ECO:0000259" key="11">
    <source>
        <dbReference type="Pfam" id="PF07730"/>
    </source>
</evidence>
<keyword evidence="9" id="KW-1133">Transmembrane helix</keyword>
<keyword evidence="9" id="KW-0812">Transmembrane</keyword>
<keyword evidence="4" id="KW-0808">Transferase</keyword>
<dbReference type="Pfam" id="PF23539">
    <property type="entry name" value="DUF7134"/>
    <property type="match status" value="1"/>
</dbReference>
<evidence type="ECO:0000256" key="1">
    <source>
        <dbReference type="ARBA" id="ARBA00000085"/>
    </source>
</evidence>
<comment type="caution">
    <text evidence="13">The sequence shown here is derived from an EMBL/GenBank/DDBJ whole genome shotgun (WGS) entry which is preliminary data.</text>
</comment>
<feature type="domain" description="DUF7134" evidence="12">
    <location>
        <begin position="40"/>
        <end position="192"/>
    </location>
</feature>
<comment type="catalytic activity">
    <reaction evidence="1">
        <text>ATP + protein L-histidine = ADP + protein N-phospho-L-histidine.</text>
        <dbReference type="EC" id="2.7.13.3"/>
    </reaction>
</comment>
<dbReference type="InterPro" id="IPR003594">
    <property type="entry name" value="HATPase_dom"/>
</dbReference>
<evidence type="ECO:0000256" key="9">
    <source>
        <dbReference type="SAM" id="Phobius"/>
    </source>
</evidence>
<dbReference type="GO" id="GO:0046983">
    <property type="term" value="F:protein dimerization activity"/>
    <property type="evidence" value="ECO:0007669"/>
    <property type="project" value="InterPro"/>
</dbReference>
<evidence type="ECO:0000313" key="14">
    <source>
        <dbReference type="Proteomes" id="UP000268727"/>
    </source>
</evidence>
<dbReference type="EMBL" id="RJKM01000001">
    <property type="protein sequence ID" value="ROP42674.1"/>
    <property type="molecule type" value="Genomic_DNA"/>
</dbReference>
<keyword evidence="7" id="KW-0067">ATP-binding</keyword>
<dbReference type="Gene3D" id="1.20.5.1930">
    <property type="match status" value="1"/>
</dbReference>
<dbReference type="SUPFAM" id="SSF55874">
    <property type="entry name" value="ATPase domain of HSP90 chaperone/DNA topoisomerase II/histidine kinase"/>
    <property type="match status" value="1"/>
</dbReference>
<dbReference type="InterPro" id="IPR050482">
    <property type="entry name" value="Sensor_HK_TwoCompSys"/>
</dbReference>
<feature type="domain" description="Signal transduction histidine kinase subgroup 3 dimerisation and phosphoacceptor" evidence="11">
    <location>
        <begin position="215"/>
        <end position="279"/>
    </location>
</feature>
<proteinExistence type="predicted"/>
<dbReference type="InterPro" id="IPR055558">
    <property type="entry name" value="DUF7134"/>
</dbReference>
<dbReference type="GO" id="GO:0000155">
    <property type="term" value="F:phosphorelay sensor kinase activity"/>
    <property type="evidence" value="ECO:0007669"/>
    <property type="project" value="InterPro"/>
</dbReference>
<gene>
    <name evidence="13" type="ORF">EDD40_8182</name>
</gene>
<dbReference type="PANTHER" id="PTHR24421:SF10">
    <property type="entry name" value="NITRATE_NITRITE SENSOR PROTEIN NARQ"/>
    <property type="match status" value="1"/>
</dbReference>
<dbReference type="EC" id="2.7.13.3" evidence="2"/>
<evidence type="ECO:0000313" key="13">
    <source>
        <dbReference type="EMBL" id="ROP42674.1"/>
    </source>
</evidence>
<feature type="domain" description="Histidine kinase/HSP90-like ATPase" evidence="10">
    <location>
        <begin position="332"/>
        <end position="420"/>
    </location>
</feature>
<name>A0A3N1HJI8_9PSEU</name>
<keyword evidence="6 13" id="KW-0418">Kinase</keyword>
<reference evidence="13 14" key="1">
    <citation type="submission" date="2018-11" db="EMBL/GenBank/DDBJ databases">
        <title>Sequencing the genomes of 1000 actinobacteria strains.</title>
        <authorList>
            <person name="Klenk H.-P."/>
        </authorList>
    </citation>
    <scope>NUCLEOTIDE SEQUENCE [LARGE SCALE GENOMIC DNA]</scope>
    <source>
        <strain evidence="13 14">DSM 44231</strain>
    </source>
</reference>
<evidence type="ECO:0000256" key="5">
    <source>
        <dbReference type="ARBA" id="ARBA00022741"/>
    </source>
</evidence>
<dbReference type="Pfam" id="PF02518">
    <property type="entry name" value="HATPase_c"/>
    <property type="match status" value="1"/>
</dbReference>
<evidence type="ECO:0000256" key="4">
    <source>
        <dbReference type="ARBA" id="ARBA00022679"/>
    </source>
</evidence>
<keyword evidence="9" id="KW-0472">Membrane</keyword>
<feature type="transmembrane region" description="Helical" evidence="9">
    <location>
        <begin position="137"/>
        <end position="155"/>
    </location>
</feature>
<sequence>MPDRFTRVARPAHRCAAGACDLPDGLGLMDRGGRPPRLSRDTAVDVALAAAATVVDVFLFSDVSNRPPGGPGPWLFVALVAVAFAALSARRRRPVLVFGIVWVWAVLVTPLSELEFQPTAIPSLALFAVALHREAKASAGALLACSVLAVLAGLWQAASRPPEARMAATYVTLAFYLLVYGCVWAGGRWARLSRQHAQDLEFRRRVEAHEAVLGERTRIARELHDIVAHSVTVMVLQAAGARRVLDSDPVRVGHALGHIEEAGEQAMGELRRMLTALRLSDDDESGDGVTGRPQPGLADIEHLVATVAAAGVRVHTRVEGEPRRLAASVDLAAYRVVQEALTNVTKHVGPGAEVDVRLRWEEDELTVEVADDGRGRRPEQALSTNHGLAGLVERLAIVGGRLTAEPGWAGGFRVTAVLPVAGPVAGEPVREHR</sequence>
<dbReference type="PANTHER" id="PTHR24421">
    <property type="entry name" value="NITRATE/NITRITE SENSOR PROTEIN NARX-RELATED"/>
    <property type="match status" value="1"/>
</dbReference>
<accession>A0A3N1HJI8</accession>
<dbReference type="Gene3D" id="3.30.565.10">
    <property type="entry name" value="Histidine kinase-like ATPase, C-terminal domain"/>
    <property type="match status" value="1"/>
</dbReference>
<feature type="transmembrane region" description="Helical" evidence="9">
    <location>
        <begin position="167"/>
        <end position="187"/>
    </location>
</feature>
<feature type="transmembrane region" description="Helical" evidence="9">
    <location>
        <begin position="42"/>
        <end position="60"/>
    </location>
</feature>
<dbReference type="Pfam" id="PF07730">
    <property type="entry name" value="HisKA_3"/>
    <property type="match status" value="1"/>
</dbReference>
<evidence type="ECO:0000256" key="7">
    <source>
        <dbReference type="ARBA" id="ARBA00022840"/>
    </source>
</evidence>
<evidence type="ECO:0000259" key="12">
    <source>
        <dbReference type="Pfam" id="PF23539"/>
    </source>
</evidence>
<evidence type="ECO:0000256" key="2">
    <source>
        <dbReference type="ARBA" id="ARBA00012438"/>
    </source>
</evidence>
<dbReference type="GO" id="GO:0016020">
    <property type="term" value="C:membrane"/>
    <property type="evidence" value="ECO:0007669"/>
    <property type="project" value="InterPro"/>
</dbReference>
<dbReference type="GO" id="GO:0005524">
    <property type="term" value="F:ATP binding"/>
    <property type="evidence" value="ECO:0007669"/>
    <property type="project" value="UniProtKB-KW"/>
</dbReference>
<keyword evidence="3" id="KW-0597">Phosphoprotein</keyword>
<feature type="transmembrane region" description="Helical" evidence="9">
    <location>
        <begin position="95"/>
        <end position="112"/>
    </location>
</feature>
<dbReference type="InterPro" id="IPR011712">
    <property type="entry name" value="Sig_transdc_His_kin_sub3_dim/P"/>
</dbReference>
<evidence type="ECO:0000259" key="10">
    <source>
        <dbReference type="Pfam" id="PF02518"/>
    </source>
</evidence>
<evidence type="ECO:0000256" key="6">
    <source>
        <dbReference type="ARBA" id="ARBA00022777"/>
    </source>
</evidence>
<dbReference type="CDD" id="cd16917">
    <property type="entry name" value="HATPase_UhpB-NarQ-NarX-like"/>
    <property type="match status" value="1"/>
</dbReference>
<protein>
    <recommendedName>
        <fullName evidence="2">histidine kinase</fullName>
        <ecNumber evidence="2">2.7.13.3</ecNumber>
    </recommendedName>
</protein>
<feature type="transmembrane region" description="Helical" evidence="9">
    <location>
        <begin position="72"/>
        <end position="88"/>
    </location>
</feature>
<keyword evidence="5" id="KW-0547">Nucleotide-binding</keyword>
<evidence type="ECO:0000256" key="3">
    <source>
        <dbReference type="ARBA" id="ARBA00022553"/>
    </source>
</evidence>
<evidence type="ECO:0000256" key="8">
    <source>
        <dbReference type="ARBA" id="ARBA00023012"/>
    </source>
</evidence>
<keyword evidence="14" id="KW-1185">Reference proteome</keyword>